<dbReference type="EMBL" id="NBSK02000003">
    <property type="protein sequence ID" value="KAJ0217767.1"/>
    <property type="molecule type" value="Genomic_DNA"/>
</dbReference>
<evidence type="ECO:0000313" key="2">
    <source>
        <dbReference type="Proteomes" id="UP000235145"/>
    </source>
</evidence>
<reference evidence="1 2" key="1">
    <citation type="journal article" date="2017" name="Nat. Commun.">
        <title>Genome assembly with in vitro proximity ligation data and whole-genome triplication in lettuce.</title>
        <authorList>
            <person name="Reyes-Chin-Wo S."/>
            <person name="Wang Z."/>
            <person name="Yang X."/>
            <person name="Kozik A."/>
            <person name="Arikit S."/>
            <person name="Song C."/>
            <person name="Xia L."/>
            <person name="Froenicke L."/>
            <person name="Lavelle D.O."/>
            <person name="Truco M.J."/>
            <person name="Xia R."/>
            <person name="Zhu S."/>
            <person name="Xu C."/>
            <person name="Xu H."/>
            <person name="Xu X."/>
            <person name="Cox K."/>
            <person name="Korf I."/>
            <person name="Meyers B.C."/>
            <person name="Michelmore R.W."/>
        </authorList>
    </citation>
    <scope>NUCLEOTIDE SEQUENCE [LARGE SCALE GENOMIC DNA]</scope>
    <source>
        <strain evidence="2">cv. Salinas</strain>
        <tissue evidence="1">Seedlings</tissue>
    </source>
</reference>
<protein>
    <submittedName>
        <fullName evidence="1">Uncharacterized protein</fullName>
    </submittedName>
</protein>
<dbReference type="Proteomes" id="UP000235145">
    <property type="component" value="Unassembled WGS sequence"/>
</dbReference>
<dbReference type="PANTHER" id="PTHR47025:SF7">
    <property type="entry name" value="ACYL-COA N-ACYLTRANSFERASE WITH RING_FYVE_PHD-TYPE ZINC FINGER DOMAIN-CONTAINING PROTEIN"/>
    <property type="match status" value="1"/>
</dbReference>
<evidence type="ECO:0000313" key="1">
    <source>
        <dbReference type="EMBL" id="KAJ0217767.1"/>
    </source>
</evidence>
<organism evidence="1 2">
    <name type="scientific">Lactuca sativa</name>
    <name type="common">Garden lettuce</name>
    <dbReference type="NCBI Taxonomy" id="4236"/>
    <lineage>
        <taxon>Eukaryota</taxon>
        <taxon>Viridiplantae</taxon>
        <taxon>Streptophyta</taxon>
        <taxon>Embryophyta</taxon>
        <taxon>Tracheophyta</taxon>
        <taxon>Spermatophyta</taxon>
        <taxon>Magnoliopsida</taxon>
        <taxon>eudicotyledons</taxon>
        <taxon>Gunneridae</taxon>
        <taxon>Pentapetalae</taxon>
        <taxon>asterids</taxon>
        <taxon>campanulids</taxon>
        <taxon>Asterales</taxon>
        <taxon>Asteraceae</taxon>
        <taxon>Cichorioideae</taxon>
        <taxon>Cichorieae</taxon>
        <taxon>Lactucinae</taxon>
        <taxon>Lactuca</taxon>
    </lineage>
</organism>
<proteinExistence type="predicted"/>
<gene>
    <name evidence="1" type="ORF">LSAT_V11C300139640</name>
</gene>
<comment type="caution">
    <text evidence="1">The sequence shown here is derived from an EMBL/GenBank/DDBJ whole genome shotgun (WGS) entry which is preliminary data.</text>
</comment>
<dbReference type="PANTHER" id="PTHR47025">
    <property type="entry name" value="AUTOIMMUNE REGULATOR"/>
    <property type="match status" value="1"/>
</dbReference>
<sequence>MIHGVIQDVVVNGATVISTPILSIINRKHQHVDKGGVTNEIRWRMLSGKSRYPEHLPLLSRAAAIFWECFDPIEGASGHDLIPVMVYGYAVVEFHLLSTLKFFKFSICPPPLLQEKYIWIGVWWDIFCCSDGRLEYFMRKMMSDKGLEDYLLVRQWDLLLFCNDKIGTLTLNLMIVVEVYICGKKIDPPNKTSELPSRLVSLLIELAVYFYLSSSCILLQLREKTRRDW</sequence>
<keyword evidence="2" id="KW-1185">Reference proteome</keyword>
<name>A0A9R1W7J7_LACSA</name>
<accession>A0A9R1W7J7</accession>
<dbReference type="AlphaFoldDB" id="A0A9R1W7J7"/>